<gene>
    <name evidence="2" type="ORF">HYPSUDRAFT_197750</name>
</gene>
<sequence length="214" mass="22887">MEGRNTNEMNAKGALNHSGLRIVKASELVLPFKGWYPGREYYIVPKGLDVGVFVDLTWRDAVGMWHMACETDAVSILREGASRNASASATTTTSVPRPNTGVPAARHLASNRPAVLVPRPPTSTSASIFDRQPRSGVVVSDSNGDGSYDDSREKAGPCGSAAALNKLSPPVAPGSGYEFSSAASITHTQSPTSNPFLPATQYKHASKKRRLYRE</sequence>
<feature type="region of interest" description="Disordered" evidence="1">
    <location>
        <begin position="115"/>
        <end position="214"/>
    </location>
</feature>
<reference evidence="3" key="1">
    <citation type="submission" date="2014-04" db="EMBL/GenBank/DDBJ databases">
        <title>Evolutionary Origins and Diversification of the Mycorrhizal Mutualists.</title>
        <authorList>
            <consortium name="DOE Joint Genome Institute"/>
            <consortium name="Mycorrhizal Genomics Consortium"/>
            <person name="Kohler A."/>
            <person name="Kuo A."/>
            <person name="Nagy L.G."/>
            <person name="Floudas D."/>
            <person name="Copeland A."/>
            <person name="Barry K.W."/>
            <person name="Cichocki N."/>
            <person name="Veneault-Fourrey C."/>
            <person name="LaButti K."/>
            <person name="Lindquist E.A."/>
            <person name="Lipzen A."/>
            <person name="Lundell T."/>
            <person name="Morin E."/>
            <person name="Murat C."/>
            <person name="Riley R."/>
            <person name="Ohm R."/>
            <person name="Sun H."/>
            <person name="Tunlid A."/>
            <person name="Henrissat B."/>
            <person name="Grigoriev I.V."/>
            <person name="Hibbett D.S."/>
            <person name="Martin F."/>
        </authorList>
    </citation>
    <scope>NUCLEOTIDE SEQUENCE [LARGE SCALE GENOMIC DNA]</scope>
    <source>
        <strain evidence="3">FD-334 SS-4</strain>
    </source>
</reference>
<evidence type="ECO:0000313" key="2">
    <source>
        <dbReference type="EMBL" id="KJA28248.1"/>
    </source>
</evidence>
<name>A0A0D2MWA7_HYPSF</name>
<keyword evidence="3" id="KW-1185">Reference proteome</keyword>
<feature type="compositionally biased region" description="Low complexity" evidence="1">
    <location>
        <begin position="135"/>
        <end position="146"/>
    </location>
</feature>
<organism evidence="2 3">
    <name type="scientific">Hypholoma sublateritium (strain FD-334 SS-4)</name>
    <dbReference type="NCBI Taxonomy" id="945553"/>
    <lineage>
        <taxon>Eukaryota</taxon>
        <taxon>Fungi</taxon>
        <taxon>Dikarya</taxon>
        <taxon>Basidiomycota</taxon>
        <taxon>Agaricomycotina</taxon>
        <taxon>Agaricomycetes</taxon>
        <taxon>Agaricomycetidae</taxon>
        <taxon>Agaricales</taxon>
        <taxon>Agaricineae</taxon>
        <taxon>Strophariaceae</taxon>
        <taxon>Hypholoma</taxon>
    </lineage>
</organism>
<proteinExistence type="predicted"/>
<protein>
    <submittedName>
        <fullName evidence="2">Uncharacterized protein</fullName>
    </submittedName>
</protein>
<feature type="compositionally biased region" description="Basic residues" evidence="1">
    <location>
        <begin position="204"/>
        <end position="214"/>
    </location>
</feature>
<dbReference type="EMBL" id="KN817522">
    <property type="protein sequence ID" value="KJA28248.1"/>
    <property type="molecule type" value="Genomic_DNA"/>
</dbReference>
<accession>A0A0D2MWA7</accession>
<evidence type="ECO:0000313" key="3">
    <source>
        <dbReference type="Proteomes" id="UP000054270"/>
    </source>
</evidence>
<dbReference type="AlphaFoldDB" id="A0A0D2MWA7"/>
<feature type="compositionally biased region" description="Polar residues" evidence="1">
    <location>
        <begin position="181"/>
        <end position="195"/>
    </location>
</feature>
<evidence type="ECO:0000256" key="1">
    <source>
        <dbReference type="SAM" id="MobiDB-lite"/>
    </source>
</evidence>
<dbReference type="Proteomes" id="UP000054270">
    <property type="component" value="Unassembled WGS sequence"/>
</dbReference>